<reference evidence="4" key="1">
    <citation type="submission" date="2025-08" db="UniProtKB">
        <authorList>
            <consortium name="RefSeq"/>
        </authorList>
    </citation>
    <scope>IDENTIFICATION</scope>
    <source>
        <tissue evidence="4">Thorax and Abdomen</tissue>
    </source>
</reference>
<keyword evidence="3" id="KW-1185">Reference proteome</keyword>
<feature type="compositionally biased region" description="Basic residues" evidence="1">
    <location>
        <begin position="50"/>
        <end position="65"/>
    </location>
</feature>
<accession>A0ABM3FIB7</accession>
<dbReference type="RefSeq" id="XP_046587758.1">
    <property type="nucleotide sequence ID" value="XM_046731802.1"/>
</dbReference>
<feature type="compositionally biased region" description="Basic and acidic residues" evidence="1">
    <location>
        <begin position="111"/>
        <end position="124"/>
    </location>
</feature>
<dbReference type="Proteomes" id="UP000829291">
    <property type="component" value="Chromosome 2"/>
</dbReference>
<feature type="compositionally biased region" description="Basic and acidic residues" evidence="1">
    <location>
        <begin position="66"/>
        <end position="76"/>
    </location>
</feature>
<dbReference type="GeneID" id="124292948"/>
<name>A0ABM3FIB7_NEOLC</name>
<feature type="signal peptide" evidence="2">
    <location>
        <begin position="1"/>
        <end position="17"/>
    </location>
</feature>
<gene>
    <name evidence="4" type="primary">LOC124292948</name>
</gene>
<evidence type="ECO:0000256" key="1">
    <source>
        <dbReference type="SAM" id="MobiDB-lite"/>
    </source>
</evidence>
<evidence type="ECO:0000313" key="4">
    <source>
        <dbReference type="RefSeq" id="XP_046587758.1"/>
    </source>
</evidence>
<feature type="region of interest" description="Disordered" evidence="1">
    <location>
        <begin position="200"/>
        <end position="231"/>
    </location>
</feature>
<keyword evidence="2" id="KW-0732">Signal</keyword>
<evidence type="ECO:0000313" key="3">
    <source>
        <dbReference type="Proteomes" id="UP000829291"/>
    </source>
</evidence>
<proteinExistence type="predicted"/>
<feature type="region of interest" description="Disordered" evidence="1">
    <location>
        <begin position="50"/>
        <end position="132"/>
    </location>
</feature>
<protein>
    <submittedName>
        <fullName evidence="4">Uncharacterized protein LOC124292948</fullName>
    </submittedName>
</protein>
<sequence length="231" mass="25786">MKITELVFLTVLSQVLAGGGGGKHHVHFKIHVPDIIKHHIHTKTVFVHVHHGGGKKKMVPKKKETHHHESGHHEDWNSWSSYDVHGGGKGHQQHVETPDQGYGYPSGPQVEEFHGHPVPPREETPGMQNGGVVGYSYPPQYGMHPGLGEFGSVEEAPHNEVRPYRDDYEEGYRKGLHTQTGHVLSEELKNFYDNQFEEGDDVAQSGHNDGYKIFEESEDADAAGEHSDGYV</sequence>
<evidence type="ECO:0000256" key="2">
    <source>
        <dbReference type="SAM" id="SignalP"/>
    </source>
</evidence>
<organism evidence="3 4">
    <name type="scientific">Neodiprion lecontei</name>
    <name type="common">Redheaded pine sawfly</name>
    <dbReference type="NCBI Taxonomy" id="441921"/>
    <lineage>
        <taxon>Eukaryota</taxon>
        <taxon>Metazoa</taxon>
        <taxon>Ecdysozoa</taxon>
        <taxon>Arthropoda</taxon>
        <taxon>Hexapoda</taxon>
        <taxon>Insecta</taxon>
        <taxon>Pterygota</taxon>
        <taxon>Neoptera</taxon>
        <taxon>Endopterygota</taxon>
        <taxon>Hymenoptera</taxon>
        <taxon>Tenthredinoidea</taxon>
        <taxon>Diprionidae</taxon>
        <taxon>Diprioninae</taxon>
        <taxon>Neodiprion</taxon>
    </lineage>
</organism>
<feature type="chain" id="PRO_5045514903" evidence="2">
    <location>
        <begin position="18"/>
        <end position="231"/>
    </location>
</feature>